<dbReference type="GO" id="GO:0050118">
    <property type="term" value="F:N-acetyldiaminopimelate deacetylase activity"/>
    <property type="evidence" value="ECO:0007669"/>
    <property type="project" value="UniProtKB-ARBA"/>
</dbReference>
<evidence type="ECO:0000256" key="1">
    <source>
        <dbReference type="ARBA" id="ARBA00022801"/>
    </source>
</evidence>
<comment type="caution">
    <text evidence="5">The sequence shown here is derived from an EMBL/GenBank/DDBJ whole genome shotgun (WGS) entry which is preliminary data.</text>
</comment>
<evidence type="ECO:0000313" key="6">
    <source>
        <dbReference type="Proteomes" id="UP000469215"/>
    </source>
</evidence>
<dbReference type="PANTHER" id="PTHR11014">
    <property type="entry name" value="PEPTIDASE M20 FAMILY MEMBER"/>
    <property type="match status" value="1"/>
</dbReference>
<dbReference type="AlphaFoldDB" id="A0A6N9H4T3"/>
<feature type="region of interest" description="Disordered" evidence="3">
    <location>
        <begin position="402"/>
        <end position="422"/>
    </location>
</feature>
<dbReference type="RefSeq" id="WP_160952127.1">
    <property type="nucleotide sequence ID" value="NZ_WWEQ01000004.1"/>
</dbReference>
<organism evidence="5 6">
    <name type="scientific">Brevibacterium rongguiense</name>
    <dbReference type="NCBI Taxonomy" id="2695267"/>
    <lineage>
        <taxon>Bacteria</taxon>
        <taxon>Bacillati</taxon>
        <taxon>Actinomycetota</taxon>
        <taxon>Actinomycetes</taxon>
        <taxon>Micrococcales</taxon>
        <taxon>Brevibacteriaceae</taxon>
        <taxon>Brevibacterium</taxon>
    </lineage>
</organism>
<comment type="cofactor">
    <cofactor evidence="2">
        <name>Mn(2+)</name>
        <dbReference type="ChEBI" id="CHEBI:29035"/>
    </cofactor>
    <text evidence="2">The Mn(2+) ion enhances activity.</text>
</comment>
<dbReference type="NCBIfam" id="TIGR01891">
    <property type="entry name" value="amidohydrolases"/>
    <property type="match status" value="1"/>
</dbReference>
<dbReference type="InterPro" id="IPR036264">
    <property type="entry name" value="Bact_exopeptidase_dim_dom"/>
</dbReference>
<dbReference type="Gene3D" id="3.40.630.10">
    <property type="entry name" value="Zn peptidases"/>
    <property type="match status" value="1"/>
</dbReference>
<dbReference type="GO" id="GO:0046872">
    <property type="term" value="F:metal ion binding"/>
    <property type="evidence" value="ECO:0007669"/>
    <property type="project" value="UniProtKB-KW"/>
</dbReference>
<dbReference type="CDD" id="cd03886">
    <property type="entry name" value="M20_Acy1"/>
    <property type="match status" value="1"/>
</dbReference>
<dbReference type="PANTHER" id="PTHR11014:SF63">
    <property type="entry name" value="METALLOPEPTIDASE, PUTATIVE (AFU_ORTHOLOGUE AFUA_6G09600)-RELATED"/>
    <property type="match status" value="1"/>
</dbReference>
<feature type="domain" description="Peptidase M20 dimerisation" evidence="4">
    <location>
        <begin position="193"/>
        <end position="280"/>
    </location>
</feature>
<evidence type="ECO:0000256" key="2">
    <source>
        <dbReference type="PIRSR" id="PIRSR005962-1"/>
    </source>
</evidence>
<dbReference type="SUPFAM" id="SSF55031">
    <property type="entry name" value="Bacterial exopeptidase dimerisation domain"/>
    <property type="match status" value="1"/>
</dbReference>
<dbReference type="SUPFAM" id="SSF53187">
    <property type="entry name" value="Zn-dependent exopeptidases"/>
    <property type="match status" value="1"/>
</dbReference>
<evidence type="ECO:0000256" key="3">
    <source>
        <dbReference type="SAM" id="MobiDB-lite"/>
    </source>
</evidence>
<gene>
    <name evidence="5" type="ORF">GSY69_01480</name>
</gene>
<protein>
    <submittedName>
        <fullName evidence="5">Amidohydrolase</fullName>
    </submittedName>
</protein>
<dbReference type="InterPro" id="IPR017439">
    <property type="entry name" value="Amidohydrolase"/>
</dbReference>
<feature type="binding site" evidence="2">
    <location>
        <position position="170"/>
    </location>
    <ligand>
        <name>Mn(2+)</name>
        <dbReference type="ChEBI" id="CHEBI:29035"/>
        <label>2</label>
    </ligand>
</feature>
<name>A0A6N9H4T3_9MICO</name>
<dbReference type="Pfam" id="PF01546">
    <property type="entry name" value="Peptidase_M20"/>
    <property type="match status" value="1"/>
</dbReference>
<keyword evidence="2" id="KW-0479">Metal-binding</keyword>
<feature type="binding site" evidence="2">
    <location>
        <position position="108"/>
    </location>
    <ligand>
        <name>Mn(2+)</name>
        <dbReference type="ChEBI" id="CHEBI:29035"/>
        <label>2</label>
    </ligand>
</feature>
<keyword evidence="6" id="KW-1185">Reference proteome</keyword>
<feature type="compositionally biased region" description="Basic and acidic residues" evidence="3">
    <location>
        <begin position="371"/>
        <end position="383"/>
    </location>
</feature>
<dbReference type="FunFam" id="3.30.70.360:FF:000001">
    <property type="entry name" value="N-acetyldiaminopimelate deacetylase"/>
    <property type="match status" value="1"/>
</dbReference>
<evidence type="ECO:0000259" key="4">
    <source>
        <dbReference type="Pfam" id="PF07687"/>
    </source>
</evidence>
<feature type="binding site" evidence="2">
    <location>
        <position position="374"/>
    </location>
    <ligand>
        <name>Mn(2+)</name>
        <dbReference type="ChEBI" id="CHEBI:29035"/>
        <label>2</label>
    </ligand>
</feature>
<reference evidence="5 6" key="1">
    <citation type="submission" date="2020-01" db="EMBL/GenBank/DDBJ databases">
        <authorList>
            <person name="Deng T."/>
        </authorList>
    </citation>
    <scope>NUCLEOTIDE SEQUENCE [LARGE SCALE GENOMIC DNA]</scope>
    <source>
        <strain evidence="5 6">5221</strain>
    </source>
</reference>
<proteinExistence type="predicted"/>
<dbReference type="GO" id="GO:0019877">
    <property type="term" value="P:diaminopimelate biosynthetic process"/>
    <property type="evidence" value="ECO:0007669"/>
    <property type="project" value="UniProtKB-ARBA"/>
</dbReference>
<feature type="binding site" evidence="2">
    <location>
        <position position="106"/>
    </location>
    <ligand>
        <name>Mn(2+)</name>
        <dbReference type="ChEBI" id="CHEBI:29035"/>
        <label>2</label>
    </ligand>
</feature>
<dbReference type="Proteomes" id="UP000469215">
    <property type="component" value="Unassembled WGS sequence"/>
</dbReference>
<dbReference type="PIRSF" id="PIRSF005962">
    <property type="entry name" value="Pept_M20D_amidohydro"/>
    <property type="match status" value="1"/>
</dbReference>
<dbReference type="InterPro" id="IPR002933">
    <property type="entry name" value="Peptidase_M20"/>
</dbReference>
<feature type="binding site" evidence="2">
    <location>
        <position position="142"/>
    </location>
    <ligand>
        <name>Mn(2+)</name>
        <dbReference type="ChEBI" id="CHEBI:29035"/>
        <label>2</label>
    </ligand>
</feature>
<evidence type="ECO:0000313" key="5">
    <source>
        <dbReference type="EMBL" id="MYM18682.1"/>
    </source>
</evidence>
<accession>A0A6N9H4T3</accession>
<sequence length="422" mass="44664">MSLPSAQDAAALLPRLQTIRRNIHAHPEVGLDLPGTQARIEAALSGLEVEVHRGAGLSSLTVVLRGGRRDPERPVAVLLRGDMDGLPVTEATGFEFAATNGNMHACGHDLHVTGLIGAVHLLHAARAELAGDVVFMFQPGEEGFDGAGKMLAEGVLEAAGSPVIAAYGVHVSADQALGHAYSRPGPLMAAFSKMAVTVRGRGGHAARPAQALDPIQAGAAVVGQLQEYVSRRFEAFDPVVVTVGEFHAGTAANVIPDEAFLNVGIRTFTQETTERAVVELPRLVRAIVTGHGLDADIDCETVLPPTVNDGAEAEFYLETFADLYGAQRTHRMEHPRTGSEDFSRVLMAVPGAYGHIGAAFESEPEAAAAHEVNHSPRARHSDEALGDQARFLAHLAARRLERAAREEARAAPGDVRPEGERA</sequence>
<keyword evidence="2" id="KW-0464">Manganese</keyword>
<dbReference type="Pfam" id="PF07687">
    <property type="entry name" value="M20_dimer"/>
    <property type="match status" value="1"/>
</dbReference>
<dbReference type="Gene3D" id="3.30.70.360">
    <property type="match status" value="1"/>
</dbReference>
<keyword evidence="1 5" id="KW-0378">Hydrolase</keyword>
<feature type="region of interest" description="Disordered" evidence="3">
    <location>
        <begin position="364"/>
        <end position="386"/>
    </location>
</feature>
<dbReference type="EMBL" id="WWEQ01000004">
    <property type="protein sequence ID" value="MYM18682.1"/>
    <property type="molecule type" value="Genomic_DNA"/>
</dbReference>
<dbReference type="InterPro" id="IPR011650">
    <property type="entry name" value="Peptidase_M20_dimer"/>
</dbReference>